<keyword evidence="2" id="KW-1185">Reference proteome</keyword>
<comment type="caution">
    <text evidence="1">The sequence shown here is derived from an EMBL/GenBank/DDBJ whole genome shotgun (WGS) entry which is preliminary data.</text>
</comment>
<evidence type="ECO:0000313" key="1">
    <source>
        <dbReference type="EMBL" id="OAF67031.1"/>
    </source>
</evidence>
<dbReference type="AlphaFoldDB" id="A0A177B079"/>
<reference evidence="1 2" key="1">
    <citation type="submission" date="2016-04" db="EMBL/GenBank/DDBJ databases">
        <title>The genome of Intoshia linei affirms orthonectids as highly simplified spiralians.</title>
        <authorList>
            <person name="Mikhailov K.V."/>
            <person name="Slusarev G.S."/>
            <person name="Nikitin M.A."/>
            <person name="Logacheva M.D."/>
            <person name="Penin A."/>
            <person name="Aleoshin V."/>
            <person name="Panchin Y.V."/>
        </authorList>
    </citation>
    <scope>NUCLEOTIDE SEQUENCE [LARGE SCALE GENOMIC DNA]</scope>
    <source>
        <strain evidence="1">Intl2013</strain>
        <tissue evidence="1">Whole animal</tissue>
    </source>
</reference>
<gene>
    <name evidence="1" type="ORF">A3Q56_05241</name>
</gene>
<dbReference type="EMBL" id="LWCA01000762">
    <property type="protein sequence ID" value="OAF67031.1"/>
    <property type="molecule type" value="Genomic_DNA"/>
</dbReference>
<accession>A0A177B079</accession>
<organism evidence="1 2">
    <name type="scientific">Intoshia linei</name>
    <dbReference type="NCBI Taxonomy" id="1819745"/>
    <lineage>
        <taxon>Eukaryota</taxon>
        <taxon>Metazoa</taxon>
        <taxon>Spiralia</taxon>
        <taxon>Lophotrochozoa</taxon>
        <taxon>Mesozoa</taxon>
        <taxon>Orthonectida</taxon>
        <taxon>Rhopaluridae</taxon>
        <taxon>Intoshia</taxon>
    </lineage>
</organism>
<sequence length="84" mass="9800">MVISWESMSTINPIFKIIINCAKLKFMNHKEYLTNDVTNVKNASFVNDPAERAVMKFKKAITIYDIEDEQKKIVLIMNVFNNKD</sequence>
<evidence type="ECO:0000313" key="2">
    <source>
        <dbReference type="Proteomes" id="UP000078046"/>
    </source>
</evidence>
<dbReference type="Proteomes" id="UP000078046">
    <property type="component" value="Unassembled WGS sequence"/>
</dbReference>
<protein>
    <submittedName>
        <fullName evidence="1">Uncharacterized protein</fullName>
    </submittedName>
</protein>
<proteinExistence type="predicted"/>
<name>A0A177B079_9BILA</name>